<gene>
    <name evidence="2" type="ORF">J2Z81_001867</name>
</gene>
<accession>A0ABS4S8R8</accession>
<dbReference type="EMBL" id="JAGIKX010000016">
    <property type="protein sequence ID" value="MBP2257897.1"/>
    <property type="molecule type" value="Genomic_DNA"/>
</dbReference>
<keyword evidence="1" id="KW-0732">Signal</keyword>
<comment type="caution">
    <text evidence="2">The sequence shown here is derived from an EMBL/GenBank/DDBJ whole genome shotgun (WGS) entry which is preliminary data.</text>
</comment>
<evidence type="ECO:0000313" key="3">
    <source>
        <dbReference type="Proteomes" id="UP001519294"/>
    </source>
</evidence>
<protein>
    <submittedName>
        <fullName evidence="2">PBP1b-binding outer membrane lipoprotein LpoB</fullName>
    </submittedName>
</protein>
<dbReference type="RefSeq" id="WP_029268161.1">
    <property type="nucleotide sequence ID" value="NZ_JAGIKX010000016.1"/>
</dbReference>
<keyword evidence="3" id="KW-1185">Reference proteome</keyword>
<feature type="signal peptide" evidence="1">
    <location>
        <begin position="1"/>
        <end position="21"/>
    </location>
</feature>
<dbReference type="Proteomes" id="UP001519294">
    <property type="component" value="Unassembled WGS sequence"/>
</dbReference>
<feature type="chain" id="PRO_5045953452" evidence="1">
    <location>
        <begin position="22"/>
        <end position="149"/>
    </location>
</feature>
<dbReference type="PROSITE" id="PS51257">
    <property type="entry name" value="PROKAR_LIPOPROTEIN"/>
    <property type="match status" value="1"/>
</dbReference>
<organism evidence="2 3">
    <name type="scientific">Virgibacillus alimentarius</name>
    <dbReference type="NCBI Taxonomy" id="698769"/>
    <lineage>
        <taxon>Bacteria</taxon>
        <taxon>Bacillati</taxon>
        <taxon>Bacillota</taxon>
        <taxon>Bacilli</taxon>
        <taxon>Bacillales</taxon>
        <taxon>Bacillaceae</taxon>
        <taxon>Virgibacillus</taxon>
    </lineage>
</organism>
<sequence length="149" mass="16963">MKLKYIMIILGILLLVGCSNSDSEENKQADKTDAEQSEPTKVDQNASIDFKEVIITIVDQKNVTIEGKIKAKNASAFYRVEHDSVLVDETELDFKQMDEGWSDFDIKLTLSDKVVESGKLPALKLYGKDKYGNELYPNYLPIDYIRQSY</sequence>
<evidence type="ECO:0000313" key="2">
    <source>
        <dbReference type="EMBL" id="MBP2257897.1"/>
    </source>
</evidence>
<reference evidence="2 3" key="1">
    <citation type="submission" date="2021-03" db="EMBL/GenBank/DDBJ databases">
        <title>Genomic Encyclopedia of Type Strains, Phase IV (KMG-IV): sequencing the most valuable type-strain genomes for metagenomic binning, comparative biology and taxonomic classification.</title>
        <authorList>
            <person name="Goeker M."/>
        </authorList>
    </citation>
    <scope>NUCLEOTIDE SEQUENCE [LARGE SCALE GENOMIC DNA]</scope>
    <source>
        <strain evidence="2 3">DSM 25790</strain>
    </source>
</reference>
<name>A0ABS4S8R8_9BACI</name>
<keyword evidence="2" id="KW-0449">Lipoprotein</keyword>
<proteinExistence type="predicted"/>
<evidence type="ECO:0000256" key="1">
    <source>
        <dbReference type="SAM" id="SignalP"/>
    </source>
</evidence>